<evidence type="ECO:0000313" key="1">
    <source>
        <dbReference type="EMBL" id="CAB0044729.1"/>
    </source>
</evidence>
<reference evidence="1 2" key="1">
    <citation type="submission" date="2020-02" db="EMBL/GenBank/DDBJ databases">
        <authorList>
            <person name="Ferguson B K."/>
        </authorList>
    </citation>
    <scope>NUCLEOTIDE SEQUENCE [LARGE SCALE GENOMIC DNA]</scope>
</reference>
<evidence type="ECO:0000313" key="2">
    <source>
        <dbReference type="Proteomes" id="UP000479190"/>
    </source>
</evidence>
<gene>
    <name evidence="1" type="ORF">TBRA_LOCUS16317</name>
</gene>
<name>A0A6H5J929_9HYME</name>
<dbReference type="AlphaFoldDB" id="A0A6H5J929"/>
<sequence length="72" mass="8233">MCIHCNTNFFSAPRDRNIEAHRSNLPLVLLPPLLVLVLPPVEARHRRAVYHRHSSSNNDNPFHPCYALGSHI</sequence>
<protein>
    <submittedName>
        <fullName evidence="1">Uncharacterized protein</fullName>
    </submittedName>
</protein>
<organism evidence="1 2">
    <name type="scientific">Trichogramma brassicae</name>
    <dbReference type="NCBI Taxonomy" id="86971"/>
    <lineage>
        <taxon>Eukaryota</taxon>
        <taxon>Metazoa</taxon>
        <taxon>Ecdysozoa</taxon>
        <taxon>Arthropoda</taxon>
        <taxon>Hexapoda</taxon>
        <taxon>Insecta</taxon>
        <taxon>Pterygota</taxon>
        <taxon>Neoptera</taxon>
        <taxon>Endopterygota</taxon>
        <taxon>Hymenoptera</taxon>
        <taxon>Apocrita</taxon>
        <taxon>Proctotrupomorpha</taxon>
        <taxon>Chalcidoidea</taxon>
        <taxon>Trichogrammatidae</taxon>
        <taxon>Trichogramma</taxon>
    </lineage>
</organism>
<proteinExistence type="predicted"/>
<dbReference type="EMBL" id="CADCXV010001483">
    <property type="protein sequence ID" value="CAB0044729.1"/>
    <property type="molecule type" value="Genomic_DNA"/>
</dbReference>
<keyword evidence="2" id="KW-1185">Reference proteome</keyword>
<accession>A0A6H5J929</accession>
<dbReference type="Proteomes" id="UP000479190">
    <property type="component" value="Unassembled WGS sequence"/>
</dbReference>